<accession>A0A7D9M5G4</accession>
<dbReference type="OrthoDB" id="412240at2759"/>
<feature type="short sequence motif" description="DGA/G" evidence="1">
    <location>
        <begin position="138"/>
        <end position="140"/>
    </location>
</feature>
<dbReference type="InterPro" id="IPR002641">
    <property type="entry name" value="PNPLA_dom"/>
</dbReference>
<dbReference type="InterPro" id="IPR052580">
    <property type="entry name" value="Lipid_Hydrolase"/>
</dbReference>
<dbReference type="Pfam" id="PF01734">
    <property type="entry name" value="Patatin"/>
    <property type="match status" value="1"/>
</dbReference>
<dbReference type="InterPro" id="IPR016035">
    <property type="entry name" value="Acyl_Trfase/lysoPLipase"/>
</dbReference>
<dbReference type="PANTHER" id="PTHR46394">
    <property type="entry name" value="ANNEXIN"/>
    <property type="match status" value="1"/>
</dbReference>
<feature type="non-terminal residue" evidence="2">
    <location>
        <position position="1"/>
    </location>
</feature>
<dbReference type="Proteomes" id="UP001152795">
    <property type="component" value="Unassembled WGS sequence"/>
</dbReference>
<evidence type="ECO:0000256" key="1">
    <source>
        <dbReference type="PROSITE-ProRule" id="PRU01161"/>
    </source>
</evidence>
<dbReference type="PROSITE" id="PS51635">
    <property type="entry name" value="PNPLA"/>
    <property type="match status" value="1"/>
</dbReference>
<comment type="caution">
    <text evidence="2">The sequence shown here is derived from an EMBL/GenBank/DDBJ whole genome shotgun (WGS) entry which is preliminary data.</text>
</comment>
<protein>
    <submittedName>
        <fullName evidence="2">Partial</fullName>
    </submittedName>
</protein>
<dbReference type="CDD" id="cd07207">
    <property type="entry name" value="Pat_ExoU_VipD_like"/>
    <property type="match status" value="1"/>
</dbReference>
<sequence length="151" mass="16962">MVASLAAIGISAGELEEFLDQDVRKIMADHSCGYCSLLPNLKKGFGWNPGKKLNNWFGEQLRERTGDYDITFKDILRLFGTEICIVVTNLSHMSVEYFHPKTTPNIPVRKAVKMSMALPGVFQVVRETFNGQEDVYVDGGLLCNYPIHAFD</sequence>
<dbReference type="AlphaFoldDB" id="A0A7D9M5G4"/>
<comment type="caution">
    <text evidence="1">Lacks conserved residue(s) required for the propagation of feature annotation.</text>
</comment>
<proteinExistence type="predicted"/>
<gene>
    <name evidence="2" type="ORF">PACLA_8A061154</name>
</gene>
<evidence type="ECO:0000313" key="2">
    <source>
        <dbReference type="EMBL" id="CAB4043532.1"/>
    </source>
</evidence>
<dbReference type="GO" id="GO:0006629">
    <property type="term" value="P:lipid metabolic process"/>
    <property type="evidence" value="ECO:0007669"/>
    <property type="project" value="InterPro"/>
</dbReference>
<dbReference type="Gene3D" id="3.40.1090.10">
    <property type="entry name" value="Cytosolic phospholipase A2 catalytic domain"/>
    <property type="match status" value="1"/>
</dbReference>
<evidence type="ECO:0000313" key="3">
    <source>
        <dbReference type="Proteomes" id="UP001152795"/>
    </source>
</evidence>
<dbReference type="EMBL" id="CACRXK020032568">
    <property type="protein sequence ID" value="CAB4043532.1"/>
    <property type="molecule type" value="Genomic_DNA"/>
</dbReference>
<name>A0A7D9M5G4_PARCT</name>
<dbReference type="PANTHER" id="PTHR46394:SF1">
    <property type="entry name" value="PNPLA DOMAIN-CONTAINING PROTEIN"/>
    <property type="match status" value="1"/>
</dbReference>
<organism evidence="2 3">
    <name type="scientific">Paramuricea clavata</name>
    <name type="common">Red gorgonian</name>
    <name type="synonym">Violescent sea-whip</name>
    <dbReference type="NCBI Taxonomy" id="317549"/>
    <lineage>
        <taxon>Eukaryota</taxon>
        <taxon>Metazoa</taxon>
        <taxon>Cnidaria</taxon>
        <taxon>Anthozoa</taxon>
        <taxon>Octocorallia</taxon>
        <taxon>Malacalcyonacea</taxon>
        <taxon>Plexauridae</taxon>
        <taxon>Paramuricea</taxon>
    </lineage>
</organism>
<reference evidence="2" key="1">
    <citation type="submission" date="2020-04" db="EMBL/GenBank/DDBJ databases">
        <authorList>
            <person name="Alioto T."/>
            <person name="Alioto T."/>
            <person name="Gomez Garrido J."/>
        </authorList>
    </citation>
    <scope>NUCLEOTIDE SEQUENCE</scope>
    <source>
        <strain evidence="2">A484AB</strain>
    </source>
</reference>
<dbReference type="SUPFAM" id="SSF52151">
    <property type="entry name" value="FabD/lysophospholipase-like"/>
    <property type="match status" value="1"/>
</dbReference>
<keyword evidence="3" id="KW-1185">Reference proteome</keyword>